<feature type="transmembrane region" description="Helical" evidence="1">
    <location>
        <begin position="12"/>
        <end position="32"/>
    </location>
</feature>
<dbReference type="SUPFAM" id="SSF54523">
    <property type="entry name" value="Pili subunits"/>
    <property type="match status" value="1"/>
</dbReference>
<evidence type="ECO:0000313" key="2">
    <source>
        <dbReference type="EMBL" id="TMQ74329.1"/>
    </source>
</evidence>
<reference evidence="2 3" key="1">
    <citation type="journal article" date="2019" name="Nat. Microbiol.">
        <title>Mediterranean grassland soil C-N compound turnover is dependent on rainfall and depth, and is mediated by genomically divergent microorganisms.</title>
        <authorList>
            <person name="Diamond S."/>
            <person name="Andeer P.F."/>
            <person name="Li Z."/>
            <person name="Crits-Christoph A."/>
            <person name="Burstein D."/>
            <person name="Anantharaman K."/>
            <person name="Lane K.R."/>
            <person name="Thomas B.C."/>
            <person name="Pan C."/>
            <person name="Northen T.R."/>
            <person name="Banfield J.F."/>
        </authorList>
    </citation>
    <scope>NUCLEOTIDE SEQUENCE [LARGE SCALE GENOMIC DNA]</scope>
    <source>
        <strain evidence="2">WS_11</strain>
    </source>
</reference>
<dbReference type="Pfam" id="PF07963">
    <property type="entry name" value="N_methyl"/>
    <property type="match status" value="1"/>
</dbReference>
<dbReference type="InterPro" id="IPR012902">
    <property type="entry name" value="N_methyl_site"/>
</dbReference>
<keyword evidence="1" id="KW-0472">Membrane</keyword>
<accession>A0A538UF85</accession>
<organism evidence="2 3">
    <name type="scientific">Eiseniibacteriota bacterium</name>
    <dbReference type="NCBI Taxonomy" id="2212470"/>
    <lineage>
        <taxon>Bacteria</taxon>
        <taxon>Candidatus Eiseniibacteriota</taxon>
    </lineage>
</organism>
<evidence type="ECO:0000313" key="3">
    <source>
        <dbReference type="Proteomes" id="UP000319771"/>
    </source>
</evidence>
<dbReference type="NCBIfam" id="TIGR02532">
    <property type="entry name" value="IV_pilin_GFxxxE"/>
    <property type="match status" value="1"/>
</dbReference>
<dbReference type="Proteomes" id="UP000319771">
    <property type="component" value="Unassembled WGS sequence"/>
</dbReference>
<gene>
    <name evidence="2" type="ORF">E6K81_00010</name>
</gene>
<proteinExistence type="predicted"/>
<dbReference type="InterPro" id="IPR045584">
    <property type="entry name" value="Pilin-like"/>
</dbReference>
<sequence length="146" mass="16030">MKHTQENGFTLLEMMVVVAVMGIVLAFAIPAIKTFNTSQDLKQASAGIRDQLTMAHEKAISTGQTQTIRFMASFQSSDYHIWDGATASPSWKLPSGVTYSWDTGTQNTFRMTSDGQCLDSGMIIVTNARGDRDTVSVRLSGLVLRY</sequence>
<keyword evidence="1" id="KW-1133">Transmembrane helix</keyword>
<dbReference type="AlphaFoldDB" id="A0A538UF85"/>
<name>A0A538UF85_UNCEI</name>
<protein>
    <submittedName>
        <fullName evidence="2">Prepilin-type N-terminal cleavage/methylation domain-containing protein</fullName>
    </submittedName>
</protein>
<comment type="caution">
    <text evidence="2">The sequence shown here is derived from an EMBL/GenBank/DDBJ whole genome shotgun (WGS) entry which is preliminary data.</text>
</comment>
<dbReference type="Gene3D" id="3.30.700.10">
    <property type="entry name" value="Glycoprotein, Type 4 Pilin"/>
    <property type="match status" value="1"/>
</dbReference>
<dbReference type="EMBL" id="VBPB01000001">
    <property type="protein sequence ID" value="TMQ74329.1"/>
    <property type="molecule type" value="Genomic_DNA"/>
</dbReference>
<evidence type="ECO:0000256" key="1">
    <source>
        <dbReference type="SAM" id="Phobius"/>
    </source>
</evidence>
<keyword evidence="1" id="KW-0812">Transmembrane</keyword>